<dbReference type="EMBL" id="JAGIXG020000006">
    <property type="protein sequence ID" value="KAI6783736.1"/>
    <property type="molecule type" value="Genomic_DNA"/>
</dbReference>
<proteinExistence type="predicted"/>
<gene>
    <name evidence="1" type="ORF">J7T54_001612</name>
</gene>
<dbReference type="Proteomes" id="UP001055219">
    <property type="component" value="Unassembled WGS sequence"/>
</dbReference>
<evidence type="ECO:0000313" key="2">
    <source>
        <dbReference type="Proteomes" id="UP001055219"/>
    </source>
</evidence>
<dbReference type="RefSeq" id="XP_051364592.1">
    <property type="nucleotide sequence ID" value="XM_051503627.1"/>
</dbReference>
<dbReference type="GeneID" id="75828129"/>
<organism evidence="1 2">
    <name type="scientific">Emericellopsis cladophorae</name>
    <dbReference type="NCBI Taxonomy" id="2686198"/>
    <lineage>
        <taxon>Eukaryota</taxon>
        <taxon>Fungi</taxon>
        <taxon>Dikarya</taxon>
        <taxon>Ascomycota</taxon>
        <taxon>Pezizomycotina</taxon>
        <taxon>Sordariomycetes</taxon>
        <taxon>Hypocreomycetidae</taxon>
        <taxon>Hypocreales</taxon>
        <taxon>Bionectriaceae</taxon>
        <taxon>Emericellopsis</taxon>
    </lineage>
</organism>
<reference evidence="1" key="1">
    <citation type="journal article" date="2021" name="J Fungi (Basel)">
        <title>Genomic and Metabolomic Analyses of the Marine Fungus Emericellopsis cladophorae: Insights into Saltwater Adaptability Mechanisms and Its Biosynthetic Potential.</title>
        <authorList>
            <person name="Goncalves M.F.M."/>
            <person name="Hilario S."/>
            <person name="Van de Peer Y."/>
            <person name="Esteves A.C."/>
            <person name="Alves A."/>
        </authorList>
    </citation>
    <scope>NUCLEOTIDE SEQUENCE</scope>
    <source>
        <strain evidence="1">MUM 19.33</strain>
    </source>
</reference>
<evidence type="ECO:0000313" key="1">
    <source>
        <dbReference type="EMBL" id="KAI6783736.1"/>
    </source>
</evidence>
<keyword evidence="2" id="KW-1185">Reference proteome</keyword>
<reference evidence="1" key="2">
    <citation type="submission" date="2022-07" db="EMBL/GenBank/DDBJ databases">
        <authorList>
            <person name="Goncalves M.F.M."/>
            <person name="Hilario S."/>
            <person name="Van De Peer Y."/>
            <person name="Esteves A.C."/>
            <person name="Alves A."/>
        </authorList>
    </citation>
    <scope>NUCLEOTIDE SEQUENCE</scope>
    <source>
        <strain evidence="1">MUM 19.33</strain>
    </source>
</reference>
<name>A0A9P9Y5D7_9HYPO</name>
<comment type="caution">
    <text evidence="1">The sequence shown here is derived from an EMBL/GenBank/DDBJ whole genome shotgun (WGS) entry which is preliminary data.</text>
</comment>
<accession>A0A9P9Y5D7</accession>
<sequence length="341" mass="39402">MTASTSRSLASRRELPRLPPEILQLIVESVLPPNTRALLPTSHSAVRTLLALTKVSRVTYSLASKLLRQRCMYIETSRRLSKVLLCMDRLVPSLPTPLLSLRNITSLYLAPFETTLDDQPTAIWVRELFHEVSQTLRRLVVHMPFRSLDLPDDHLNVRPILREGFEQLVHLEEFVCLGEYPALSTTKASTDVWRLWPELKRLVLFEVPVDNHWLWWNVATLSRLEHVVLAKPTHLAGTNIKDEYFHKLPRDCPELKRQIRIVLYGVAYEIPTETVDTARWNEIDPEERMTVERYEVPMPFYGDETPNELVTGWIRRGALDGTLWKSKGERLGPAKRKGQFA</sequence>
<protein>
    <submittedName>
        <fullName evidence="1">Uncharacterized protein</fullName>
    </submittedName>
</protein>
<dbReference type="OrthoDB" id="6365676at2759"/>
<dbReference type="AlphaFoldDB" id="A0A9P9Y5D7"/>